<evidence type="ECO:0000256" key="5">
    <source>
        <dbReference type="ARBA" id="ARBA00022505"/>
    </source>
</evidence>
<dbReference type="GO" id="GO:0046872">
    <property type="term" value="F:metal ion binding"/>
    <property type="evidence" value="ECO:0007669"/>
    <property type="project" value="UniProtKB-KW"/>
</dbReference>
<sequence>MSLTHKPLSALLLAGVLSASLSGCASGTAGPASSGAATSGQPSGEITVFAAASLKMTFTQLADDFEAKNPGTKVNLSFAGSSDLVTQITQGAPADVFASADTKNMTKLAEAKLVDGTATDFATNVLEIAVPPSNPASISSFADLAKPGVKVVTCASQVPCGAATDAVEKASGTTLSPVSEESSVTDVLGKVTSGEADAGLVYVTDVKGAGGKVKGIPFPESDQAVNTYPIATVGTSKNKALAAAFIAMVTGDAGKKILGDAGFGTP</sequence>
<dbReference type="GO" id="GO:0015689">
    <property type="term" value="P:molybdate ion transport"/>
    <property type="evidence" value="ECO:0007669"/>
    <property type="project" value="InterPro"/>
</dbReference>
<dbReference type="GO" id="GO:0005886">
    <property type="term" value="C:plasma membrane"/>
    <property type="evidence" value="ECO:0007669"/>
    <property type="project" value="UniProtKB-SubCell"/>
</dbReference>
<dbReference type="CDD" id="cd13538">
    <property type="entry name" value="PBP2_ModA_like_1"/>
    <property type="match status" value="1"/>
</dbReference>
<comment type="subunit">
    <text evidence="11">The complex is composed of two ATP-binding proteins (ModC), two transmembrane proteins (ModB) and a solute-binding protein (ModA).</text>
</comment>
<feature type="binding site" evidence="14">
    <location>
        <position position="202"/>
    </location>
    <ligand>
        <name>molybdate</name>
        <dbReference type="ChEBI" id="CHEBI:36264"/>
    </ligand>
</feature>
<evidence type="ECO:0000256" key="11">
    <source>
        <dbReference type="ARBA" id="ARBA00062515"/>
    </source>
</evidence>
<evidence type="ECO:0000256" key="6">
    <source>
        <dbReference type="ARBA" id="ARBA00022723"/>
    </source>
</evidence>
<evidence type="ECO:0000256" key="2">
    <source>
        <dbReference type="ARBA" id="ARBA00009175"/>
    </source>
</evidence>
<evidence type="ECO:0000256" key="13">
    <source>
        <dbReference type="ARBA" id="ARBA00078141"/>
    </source>
</evidence>
<comment type="similarity">
    <text evidence="2">Belongs to the bacterial solute-binding protein ModA family.</text>
</comment>
<dbReference type="NCBIfam" id="TIGR01256">
    <property type="entry name" value="modA"/>
    <property type="match status" value="1"/>
</dbReference>
<organism evidence="16">
    <name type="scientific">Paenarthrobacter sp. AMU7</name>
    <dbReference type="NCBI Taxonomy" id="3162492"/>
    <lineage>
        <taxon>Bacteria</taxon>
        <taxon>Bacillati</taxon>
        <taxon>Actinomycetota</taxon>
        <taxon>Actinomycetes</taxon>
        <taxon>Micrococcales</taxon>
        <taxon>Micrococcaceae</taxon>
        <taxon>Paenarthrobacter</taxon>
    </lineage>
</organism>
<keyword evidence="7 15" id="KW-0732">Signal</keyword>
<dbReference type="PANTHER" id="PTHR30632:SF0">
    <property type="entry name" value="SULFATE-BINDING PROTEIN"/>
    <property type="match status" value="1"/>
</dbReference>
<feature type="binding site" evidence="14">
    <location>
        <position position="81"/>
    </location>
    <ligand>
        <name>molybdate</name>
        <dbReference type="ChEBI" id="CHEBI:36264"/>
    </ligand>
</feature>
<dbReference type="GO" id="GO:0030973">
    <property type="term" value="F:molybdate ion binding"/>
    <property type="evidence" value="ECO:0007669"/>
    <property type="project" value="TreeGrafter"/>
</dbReference>
<dbReference type="PROSITE" id="PS51257">
    <property type="entry name" value="PROKAR_LIPOPROTEIN"/>
    <property type="match status" value="1"/>
</dbReference>
<gene>
    <name evidence="16" type="primary">modA</name>
    <name evidence="16" type="ORF">ABQM86_18295</name>
</gene>
<name>A0AB39YLZ7_9MICC</name>
<evidence type="ECO:0000256" key="1">
    <source>
        <dbReference type="ARBA" id="ARBA00004193"/>
    </source>
</evidence>
<evidence type="ECO:0000256" key="3">
    <source>
        <dbReference type="ARBA" id="ARBA00022448"/>
    </source>
</evidence>
<keyword evidence="8" id="KW-0472">Membrane</keyword>
<dbReference type="RefSeq" id="WP_369745214.1">
    <property type="nucleotide sequence ID" value="NZ_CP165735.1"/>
</dbReference>
<feature type="signal peptide" evidence="15">
    <location>
        <begin position="1"/>
        <end position="25"/>
    </location>
</feature>
<keyword evidence="6 14" id="KW-0479">Metal-binding</keyword>
<reference evidence="16" key="1">
    <citation type="submission" date="2024-07" db="EMBL/GenBank/DDBJ databases">
        <authorList>
            <person name="Li J."/>
            <person name="Wei H."/>
            <person name="Ma J."/>
        </authorList>
    </citation>
    <scope>NUCLEOTIDE SEQUENCE</scope>
    <source>
        <strain evidence="16">AMU7</strain>
    </source>
</reference>
<dbReference type="EMBL" id="CP165735">
    <property type="protein sequence ID" value="XDV70892.1"/>
    <property type="molecule type" value="Genomic_DNA"/>
</dbReference>
<comment type="subcellular location">
    <subcellularLocation>
        <location evidence="1">Cell membrane</location>
        <topology evidence="1">Lipid-anchor</topology>
    </subcellularLocation>
</comment>
<evidence type="ECO:0000256" key="8">
    <source>
        <dbReference type="ARBA" id="ARBA00023136"/>
    </source>
</evidence>
<keyword evidence="5 14" id="KW-0500">Molybdenum</keyword>
<evidence type="ECO:0000256" key="10">
    <source>
        <dbReference type="ARBA" id="ARBA00056002"/>
    </source>
</evidence>
<evidence type="ECO:0000256" key="7">
    <source>
        <dbReference type="ARBA" id="ARBA00022729"/>
    </source>
</evidence>
<protein>
    <recommendedName>
        <fullName evidence="12">Molybdate-binding protein ModA</fullName>
    </recommendedName>
    <alternativeName>
        <fullName evidence="13">Molybdate/tungstate-binding protein ModA</fullName>
    </alternativeName>
</protein>
<keyword evidence="9" id="KW-0826">Tungsten</keyword>
<evidence type="ECO:0000256" key="12">
    <source>
        <dbReference type="ARBA" id="ARBA00073171"/>
    </source>
</evidence>
<dbReference type="FunFam" id="3.40.190.10:FF:000030">
    <property type="entry name" value="Molybdate ABC transporter substrate-binding protein"/>
    <property type="match status" value="1"/>
</dbReference>
<evidence type="ECO:0000256" key="9">
    <source>
        <dbReference type="ARBA" id="ARBA00023245"/>
    </source>
</evidence>
<dbReference type="PANTHER" id="PTHR30632">
    <property type="entry name" value="MOLYBDATE-BINDING PERIPLASMIC PROTEIN"/>
    <property type="match status" value="1"/>
</dbReference>
<dbReference type="Gene3D" id="3.40.190.10">
    <property type="entry name" value="Periplasmic binding protein-like II"/>
    <property type="match status" value="2"/>
</dbReference>
<dbReference type="AlphaFoldDB" id="A0AB39YLZ7"/>
<evidence type="ECO:0000313" key="16">
    <source>
        <dbReference type="EMBL" id="XDV70892.1"/>
    </source>
</evidence>
<feature type="chain" id="PRO_5044307412" description="Molybdate-binding protein ModA" evidence="15">
    <location>
        <begin position="26"/>
        <end position="266"/>
    </location>
</feature>
<keyword evidence="3" id="KW-0813">Transport</keyword>
<accession>A0AB39YLZ7</accession>
<evidence type="ECO:0000256" key="14">
    <source>
        <dbReference type="PIRSR" id="PIRSR004846-1"/>
    </source>
</evidence>
<proteinExistence type="inferred from homology"/>
<comment type="function">
    <text evidence="10">Involved in the transport of molybdenum into the cell. Part of the binding-protein-dependent transport system ModABCD.</text>
</comment>
<dbReference type="PIRSF" id="PIRSF004846">
    <property type="entry name" value="ModA"/>
    <property type="match status" value="1"/>
</dbReference>
<dbReference type="SUPFAM" id="SSF53850">
    <property type="entry name" value="Periplasmic binding protein-like II"/>
    <property type="match status" value="1"/>
</dbReference>
<keyword evidence="4" id="KW-1003">Cell membrane</keyword>
<dbReference type="InterPro" id="IPR050682">
    <property type="entry name" value="ModA/WtpA"/>
</dbReference>
<evidence type="ECO:0000256" key="15">
    <source>
        <dbReference type="SAM" id="SignalP"/>
    </source>
</evidence>
<feature type="binding site" evidence="14">
    <location>
        <position position="53"/>
    </location>
    <ligand>
        <name>molybdate</name>
        <dbReference type="ChEBI" id="CHEBI:36264"/>
    </ligand>
</feature>
<feature type="binding site" evidence="14">
    <location>
        <position position="184"/>
    </location>
    <ligand>
        <name>molybdate</name>
        <dbReference type="ChEBI" id="CHEBI:36264"/>
    </ligand>
</feature>
<dbReference type="Pfam" id="PF13531">
    <property type="entry name" value="SBP_bac_11"/>
    <property type="match status" value="1"/>
</dbReference>
<evidence type="ECO:0000256" key="4">
    <source>
        <dbReference type="ARBA" id="ARBA00022475"/>
    </source>
</evidence>
<dbReference type="InterPro" id="IPR005950">
    <property type="entry name" value="ModA"/>
</dbReference>